<evidence type="ECO:0000256" key="4">
    <source>
        <dbReference type="ARBA" id="ARBA00023002"/>
    </source>
</evidence>
<organism evidence="12 13">
    <name type="scientific">Anoxybacteroides amylolyticum</name>
    <dbReference type="NCBI Taxonomy" id="294699"/>
    <lineage>
        <taxon>Bacteria</taxon>
        <taxon>Bacillati</taxon>
        <taxon>Bacillota</taxon>
        <taxon>Bacilli</taxon>
        <taxon>Bacillales</taxon>
        <taxon>Anoxybacillaceae</taxon>
        <taxon>Anoxybacteroides</taxon>
    </lineage>
</organism>
<feature type="binding site" evidence="10">
    <location>
        <position position="35"/>
    </location>
    <ligand>
        <name>NAD(+)</name>
        <dbReference type="ChEBI" id="CHEBI:57540"/>
    </ligand>
</feature>
<dbReference type="InterPro" id="IPR014027">
    <property type="entry name" value="UDP-Glc/GDP-Man_DH_C"/>
</dbReference>
<feature type="binding site" evidence="9">
    <location>
        <begin position="152"/>
        <end position="155"/>
    </location>
    <ligand>
        <name>substrate</name>
    </ligand>
</feature>
<comment type="pathway">
    <text evidence="1">Nucleotide-sugar biosynthesis; UDP-alpha-D-glucuronate biosynthesis; UDP-alpha-D-glucuronate from UDP-alpha-D-glucose: step 1/1.</text>
</comment>
<evidence type="ECO:0000313" key="12">
    <source>
        <dbReference type="EMBL" id="ANB60861.1"/>
    </source>
</evidence>
<feature type="binding site" evidence="9">
    <location>
        <position position="321"/>
    </location>
    <ligand>
        <name>substrate</name>
    </ligand>
</feature>
<dbReference type="PIRSF" id="PIRSF500134">
    <property type="entry name" value="UDPglc_DH_bac"/>
    <property type="match status" value="1"/>
</dbReference>
<dbReference type="Pfam" id="PF00984">
    <property type="entry name" value="UDPG_MGDP_dh"/>
    <property type="match status" value="1"/>
</dbReference>
<accession>A0A160F4B9</accession>
<dbReference type="PIRSF" id="PIRSF000124">
    <property type="entry name" value="UDPglc_GDPman_dh"/>
    <property type="match status" value="1"/>
</dbReference>
<dbReference type="Gene3D" id="3.40.50.720">
    <property type="entry name" value="NAD(P)-binding Rossmann-like Domain"/>
    <property type="match status" value="2"/>
</dbReference>
<evidence type="ECO:0000313" key="13">
    <source>
        <dbReference type="Proteomes" id="UP000076865"/>
    </source>
</evidence>
<evidence type="ECO:0000256" key="1">
    <source>
        <dbReference type="ARBA" id="ARBA00004701"/>
    </source>
</evidence>
<comment type="catalytic activity">
    <reaction evidence="6 7">
        <text>UDP-alpha-D-glucose + 2 NAD(+) + H2O = UDP-alpha-D-glucuronate + 2 NADH + 3 H(+)</text>
        <dbReference type="Rhea" id="RHEA:23596"/>
        <dbReference type="ChEBI" id="CHEBI:15377"/>
        <dbReference type="ChEBI" id="CHEBI:15378"/>
        <dbReference type="ChEBI" id="CHEBI:57540"/>
        <dbReference type="ChEBI" id="CHEBI:57945"/>
        <dbReference type="ChEBI" id="CHEBI:58052"/>
        <dbReference type="ChEBI" id="CHEBI:58885"/>
        <dbReference type="EC" id="1.1.1.22"/>
    </reaction>
</comment>
<dbReference type="PATRIC" id="fig|294699.3.peg.434"/>
<evidence type="ECO:0000259" key="11">
    <source>
        <dbReference type="SMART" id="SM00984"/>
    </source>
</evidence>
<dbReference type="RefSeq" id="WP_066322700.1">
    <property type="nucleotide sequence ID" value="NZ_CP015438.1"/>
</dbReference>
<evidence type="ECO:0000256" key="9">
    <source>
        <dbReference type="PIRSR" id="PIRSR500134-2"/>
    </source>
</evidence>
<evidence type="ECO:0000256" key="5">
    <source>
        <dbReference type="ARBA" id="ARBA00023027"/>
    </source>
</evidence>
<dbReference type="InterPro" id="IPR014026">
    <property type="entry name" value="UDP-Glc/GDP-Man_DH_dimer"/>
</dbReference>
<dbReference type="SUPFAM" id="SSF51735">
    <property type="entry name" value="NAD(P)-binding Rossmann-fold domains"/>
    <property type="match status" value="1"/>
</dbReference>
<dbReference type="SUPFAM" id="SSF52413">
    <property type="entry name" value="UDP-glucose/GDP-mannose dehydrogenase C-terminal domain"/>
    <property type="match status" value="1"/>
</dbReference>
<feature type="binding site" evidence="9">
    <location>
        <begin position="251"/>
        <end position="255"/>
    </location>
    <ligand>
        <name>substrate</name>
    </ligand>
</feature>
<name>A0A160F4B9_9BACL</name>
<evidence type="ECO:0000256" key="8">
    <source>
        <dbReference type="PIRSR" id="PIRSR500134-1"/>
    </source>
</evidence>
<feature type="binding site" evidence="10">
    <location>
        <position position="121"/>
    </location>
    <ligand>
        <name>NAD(+)</name>
        <dbReference type="ChEBI" id="CHEBI:57540"/>
    </ligand>
</feature>
<keyword evidence="4 7" id="KW-0560">Oxidoreductase</keyword>
<feature type="binding site" evidence="10">
    <location>
        <position position="265"/>
    </location>
    <ligand>
        <name>NAD(+)</name>
        <dbReference type="ChEBI" id="CHEBI:57540"/>
    </ligand>
</feature>
<dbReference type="SUPFAM" id="SSF48179">
    <property type="entry name" value="6-phosphogluconate dehydrogenase C-terminal domain-like"/>
    <property type="match status" value="1"/>
</dbReference>
<sequence>MKIAVAGTGYVGLVTGTCLAEMGQTVVCFDVQEEKIAALQQGRSPIYEPDLEQLIEKNMEAGRLSFTAEEKEAYGEADIVFLAVGTPEKEDGSADLTYIEAAVSSIAQNMTKDIVLVTKSTVPVGTNERMRVMIERWKPRFLRASVISNPEFLREGSAIHDWFYGDRIVIGASEADREAAELLIRLYEPLGIPIVRTDLASAEMIKYASNAFLATKISFINEIANICEKVGATIDDVAYGIGLDKRIGSHFLRAGIGYGGSCFPKDTKALVQIAGNVQHQFELLEAVIQVNNHQQALLVEKAKQYMSLRGKNVALLGLAFKPNTDDVREAASIVIANRLLAEGAHVVAYDPIATNNAKRHLPSSVRYARSVTEAIRDADAAFIVTEWDVIKQTPLSVFREKMRIPIIFDGRNCYSLEEAKQANVTYVSIGRAAVVGEGCEVKKGKY</sequence>
<feature type="binding site" evidence="10">
    <location>
        <position position="30"/>
    </location>
    <ligand>
        <name>NAD(+)</name>
        <dbReference type="ChEBI" id="CHEBI:57540"/>
    </ligand>
</feature>
<dbReference type="EC" id="1.1.1.22" evidence="3 7"/>
<dbReference type="Proteomes" id="UP000076865">
    <property type="component" value="Chromosome"/>
</dbReference>
<protein>
    <recommendedName>
        <fullName evidence="3 7">UDP-glucose 6-dehydrogenase</fullName>
        <ecNumber evidence="3 7">1.1.1.22</ecNumber>
    </recommendedName>
</protein>
<dbReference type="GO" id="GO:0003979">
    <property type="term" value="F:UDP-glucose 6-dehydrogenase activity"/>
    <property type="evidence" value="ECO:0007669"/>
    <property type="project" value="UniProtKB-EC"/>
</dbReference>
<gene>
    <name evidence="12" type="primary">ywqF</name>
    <name evidence="12" type="ORF">GFC30_443</name>
</gene>
<dbReference type="GO" id="GO:0051287">
    <property type="term" value="F:NAD binding"/>
    <property type="evidence" value="ECO:0007669"/>
    <property type="project" value="InterPro"/>
</dbReference>
<evidence type="ECO:0000256" key="7">
    <source>
        <dbReference type="PIRNR" id="PIRNR000124"/>
    </source>
</evidence>
<keyword evidence="13" id="KW-1185">Reference proteome</keyword>
<dbReference type="InterPro" id="IPR028357">
    <property type="entry name" value="UDPglc_DH_bac"/>
</dbReference>
<dbReference type="SMART" id="SM00984">
    <property type="entry name" value="UDPG_MGDP_dh_C"/>
    <property type="match status" value="1"/>
</dbReference>
<feature type="binding site" evidence="10">
    <location>
        <position position="155"/>
    </location>
    <ligand>
        <name>NAD(+)</name>
        <dbReference type="ChEBI" id="CHEBI:57540"/>
    </ligand>
</feature>
<feature type="binding site" evidence="9">
    <location>
        <position position="206"/>
    </location>
    <ligand>
        <name>substrate</name>
    </ligand>
</feature>
<feature type="binding site" evidence="10">
    <location>
        <position position="86"/>
    </location>
    <ligand>
        <name>NAD(+)</name>
        <dbReference type="ChEBI" id="CHEBI:57540"/>
    </ligand>
</feature>
<dbReference type="InterPro" id="IPR017476">
    <property type="entry name" value="UDP-Glc/GDP-Man"/>
</dbReference>
<dbReference type="KEGG" id="aamy:GFC30_443"/>
<dbReference type="EMBL" id="CP015438">
    <property type="protein sequence ID" value="ANB60861.1"/>
    <property type="molecule type" value="Genomic_DNA"/>
</dbReference>
<dbReference type="InterPro" id="IPR008927">
    <property type="entry name" value="6-PGluconate_DH-like_C_sf"/>
</dbReference>
<dbReference type="NCBIfam" id="TIGR03026">
    <property type="entry name" value="NDP-sugDHase"/>
    <property type="match status" value="1"/>
</dbReference>
<dbReference type="PANTHER" id="PTHR43750:SF4">
    <property type="entry name" value="UDP-GLUCOSE 6-DEHYDROGENASE YWQF"/>
    <property type="match status" value="1"/>
</dbReference>
<feature type="binding site" evidence="9">
    <location>
        <position position="259"/>
    </location>
    <ligand>
        <name>substrate</name>
    </ligand>
</feature>
<evidence type="ECO:0000256" key="10">
    <source>
        <dbReference type="PIRSR" id="PIRSR500134-3"/>
    </source>
</evidence>
<evidence type="ECO:0000256" key="3">
    <source>
        <dbReference type="ARBA" id="ARBA00012954"/>
    </source>
</evidence>
<dbReference type="AlphaFoldDB" id="A0A160F4B9"/>
<feature type="domain" description="UDP-glucose/GDP-mannose dehydrogenase C-terminal" evidence="11">
    <location>
        <begin position="314"/>
        <end position="416"/>
    </location>
</feature>
<proteinExistence type="inferred from homology"/>
<dbReference type="Pfam" id="PF03720">
    <property type="entry name" value="UDPG_MGDP_dh_C"/>
    <property type="match status" value="1"/>
</dbReference>
<dbReference type="Pfam" id="PF03721">
    <property type="entry name" value="UDPG_MGDP_dh_N"/>
    <property type="match status" value="1"/>
</dbReference>
<feature type="binding site" evidence="10">
    <location>
        <position position="328"/>
    </location>
    <ligand>
        <name>NAD(+)</name>
        <dbReference type="ChEBI" id="CHEBI:57540"/>
    </ligand>
</feature>
<dbReference type="UniPathway" id="UPA00038">
    <property type="reaction ID" value="UER00491"/>
</dbReference>
<reference evidence="12 13" key="1">
    <citation type="journal article" date="2006" name="Syst. Appl. Microbiol.">
        <title>Anoxybacillus amylolyticus sp. nov., a thermophilic amylase producing bacterium isolated from Mount Rittmann (Antarctica).</title>
        <authorList>
            <person name="Poli A."/>
            <person name="Esposito E."/>
            <person name="Lama L."/>
            <person name="Orlando P."/>
            <person name="Nicolaus G."/>
            <person name="de Appolonia F."/>
            <person name="Gambacorta A."/>
            <person name="Nicolaus B."/>
        </authorList>
    </citation>
    <scope>NUCLEOTIDE SEQUENCE [LARGE SCALE GENOMIC DNA]</scope>
    <source>
        <strain evidence="12 13">DSM 15939</strain>
    </source>
</reference>
<comment type="similarity">
    <text evidence="2 7">Belongs to the UDP-glucose/GDP-mannose dehydrogenase family.</text>
</comment>
<evidence type="ECO:0000256" key="6">
    <source>
        <dbReference type="ARBA" id="ARBA00047473"/>
    </source>
</evidence>
<dbReference type="GO" id="GO:0006065">
    <property type="term" value="P:UDP-glucuronate biosynthetic process"/>
    <property type="evidence" value="ECO:0007669"/>
    <property type="project" value="UniProtKB-UniPathway"/>
</dbReference>
<keyword evidence="5 7" id="KW-0520">NAD</keyword>
<dbReference type="InterPro" id="IPR001732">
    <property type="entry name" value="UDP-Glc/GDP-Man_DH_N"/>
</dbReference>
<dbReference type="PANTHER" id="PTHR43750">
    <property type="entry name" value="UDP-GLUCOSE 6-DEHYDROGENASE TUAD"/>
    <property type="match status" value="1"/>
</dbReference>
<dbReference type="GO" id="GO:0000271">
    <property type="term" value="P:polysaccharide biosynthetic process"/>
    <property type="evidence" value="ECO:0007669"/>
    <property type="project" value="InterPro"/>
</dbReference>
<dbReference type="InterPro" id="IPR036291">
    <property type="entry name" value="NAD(P)-bd_dom_sf"/>
</dbReference>
<feature type="active site" description="Nucleophile" evidence="8">
    <location>
        <position position="262"/>
    </location>
</feature>
<dbReference type="Gene3D" id="1.20.5.100">
    <property type="entry name" value="Cytochrome c1, transmembrane anchor, C-terminal"/>
    <property type="match status" value="1"/>
</dbReference>
<dbReference type="OrthoDB" id="9803238at2"/>
<evidence type="ECO:0000256" key="2">
    <source>
        <dbReference type="ARBA" id="ARBA00006601"/>
    </source>
</evidence>
<dbReference type="InterPro" id="IPR036220">
    <property type="entry name" value="UDP-Glc/GDP-Man_DH_C_sf"/>
</dbReference>